<feature type="region of interest" description="Disordered" evidence="2">
    <location>
        <begin position="57"/>
        <end position="106"/>
    </location>
</feature>
<dbReference type="Proteomes" id="UP000637578">
    <property type="component" value="Unassembled WGS sequence"/>
</dbReference>
<dbReference type="PANTHER" id="PTHR45625">
    <property type="entry name" value="PEPTIDYL-PROLYL CIS-TRANS ISOMERASE-RELATED"/>
    <property type="match status" value="1"/>
</dbReference>
<proteinExistence type="predicted"/>
<feature type="region of interest" description="Disordered" evidence="2">
    <location>
        <begin position="1"/>
        <end position="28"/>
    </location>
</feature>
<sequence>MPTNEQRRQAAKRKLERQLKRRAERAKRRRILGAVSAVVATALVGTGIYYLATRESTSDAAADASTSPTTPAKTSGGPCEYTEAPGEKPAKNVGMPDDPNPTPDQGKVQVTLKTSQGDIPLTLDRAKAPCTVQSFVHLAKKKFFDDTSCHRMTTTDGLKVLQCGDPTGTGQGGPGYTIKDEVSPDLKYTRGTLAMAKTQAPNSGGSQFFMVYGDSQLPPNYTVFGSIGEDGLKALDKVAAGGVEAGPRGEGDGKPKIPVEIKQAVVAN</sequence>
<feature type="compositionally biased region" description="Low complexity" evidence="2">
    <location>
        <begin position="58"/>
        <end position="75"/>
    </location>
</feature>
<evidence type="ECO:0000256" key="2">
    <source>
        <dbReference type="SAM" id="MobiDB-lite"/>
    </source>
</evidence>
<dbReference type="Pfam" id="PF00160">
    <property type="entry name" value="Pro_isomerase"/>
    <property type="match status" value="1"/>
</dbReference>
<feature type="domain" description="PPIase cyclophilin-type" evidence="4">
    <location>
        <begin position="117"/>
        <end position="266"/>
    </location>
</feature>
<accession>A0A8J3CGH5</accession>
<dbReference type="InterPro" id="IPR002130">
    <property type="entry name" value="Cyclophilin-type_PPIase_dom"/>
</dbReference>
<dbReference type="SUPFAM" id="SSF50891">
    <property type="entry name" value="Cyclophilin-like"/>
    <property type="match status" value="1"/>
</dbReference>
<comment type="caution">
    <text evidence="5">The sequence shown here is derived from an EMBL/GenBank/DDBJ whole genome shotgun (WGS) entry which is preliminary data.</text>
</comment>
<feature type="compositionally biased region" description="Basic and acidic residues" evidence="2">
    <location>
        <begin position="247"/>
        <end position="259"/>
    </location>
</feature>
<dbReference type="Gene3D" id="2.40.100.10">
    <property type="entry name" value="Cyclophilin-like"/>
    <property type="match status" value="1"/>
</dbReference>
<dbReference type="PANTHER" id="PTHR45625:SF3">
    <property type="entry name" value="PEPTIDYL-PROLYL CIS-TRANS ISOMERASE B-RELATED"/>
    <property type="match status" value="1"/>
</dbReference>
<organism evidence="5 6">
    <name type="scientific">Longimycelium tulufanense</name>
    <dbReference type="NCBI Taxonomy" id="907463"/>
    <lineage>
        <taxon>Bacteria</taxon>
        <taxon>Bacillati</taxon>
        <taxon>Actinomycetota</taxon>
        <taxon>Actinomycetes</taxon>
        <taxon>Pseudonocardiales</taxon>
        <taxon>Pseudonocardiaceae</taxon>
        <taxon>Longimycelium</taxon>
    </lineage>
</organism>
<keyword evidence="3" id="KW-0472">Membrane</keyword>
<evidence type="ECO:0000313" key="5">
    <source>
        <dbReference type="EMBL" id="GGM72346.1"/>
    </source>
</evidence>
<feature type="compositionally biased region" description="Basic residues" evidence="2">
    <location>
        <begin position="9"/>
        <end position="28"/>
    </location>
</feature>
<gene>
    <name evidence="5" type="ORF">GCM10012275_48610</name>
</gene>
<dbReference type="GO" id="GO:0003755">
    <property type="term" value="F:peptidyl-prolyl cis-trans isomerase activity"/>
    <property type="evidence" value="ECO:0007669"/>
    <property type="project" value="InterPro"/>
</dbReference>
<dbReference type="RefSeq" id="WP_189060734.1">
    <property type="nucleotide sequence ID" value="NZ_BMMK01000028.1"/>
</dbReference>
<evidence type="ECO:0000256" key="1">
    <source>
        <dbReference type="ARBA" id="ARBA00002388"/>
    </source>
</evidence>
<keyword evidence="3" id="KW-0812">Transmembrane</keyword>
<feature type="region of interest" description="Disordered" evidence="2">
    <location>
        <begin position="242"/>
        <end position="268"/>
    </location>
</feature>
<name>A0A8J3CGH5_9PSEU</name>
<keyword evidence="6" id="KW-1185">Reference proteome</keyword>
<dbReference type="PROSITE" id="PS50072">
    <property type="entry name" value="CSA_PPIASE_2"/>
    <property type="match status" value="1"/>
</dbReference>
<dbReference type="EMBL" id="BMMK01000028">
    <property type="protein sequence ID" value="GGM72346.1"/>
    <property type="molecule type" value="Genomic_DNA"/>
</dbReference>
<evidence type="ECO:0000256" key="3">
    <source>
        <dbReference type="SAM" id="Phobius"/>
    </source>
</evidence>
<reference evidence="5" key="2">
    <citation type="submission" date="2020-09" db="EMBL/GenBank/DDBJ databases">
        <authorList>
            <person name="Sun Q."/>
            <person name="Zhou Y."/>
        </authorList>
    </citation>
    <scope>NUCLEOTIDE SEQUENCE</scope>
    <source>
        <strain evidence="5">CGMCC 4.5737</strain>
    </source>
</reference>
<evidence type="ECO:0000313" key="6">
    <source>
        <dbReference type="Proteomes" id="UP000637578"/>
    </source>
</evidence>
<dbReference type="AlphaFoldDB" id="A0A8J3CGH5"/>
<dbReference type="InterPro" id="IPR044666">
    <property type="entry name" value="Cyclophilin_A-like"/>
</dbReference>
<reference evidence="5" key="1">
    <citation type="journal article" date="2014" name="Int. J. Syst. Evol. Microbiol.">
        <title>Complete genome sequence of Corynebacterium casei LMG S-19264T (=DSM 44701T), isolated from a smear-ripened cheese.</title>
        <authorList>
            <consortium name="US DOE Joint Genome Institute (JGI-PGF)"/>
            <person name="Walter F."/>
            <person name="Albersmeier A."/>
            <person name="Kalinowski J."/>
            <person name="Ruckert C."/>
        </authorList>
    </citation>
    <scope>NUCLEOTIDE SEQUENCE</scope>
    <source>
        <strain evidence="5">CGMCC 4.5737</strain>
    </source>
</reference>
<protein>
    <recommendedName>
        <fullName evidence="4">PPIase cyclophilin-type domain-containing protein</fullName>
    </recommendedName>
</protein>
<evidence type="ECO:0000259" key="4">
    <source>
        <dbReference type="PROSITE" id="PS50072"/>
    </source>
</evidence>
<dbReference type="InterPro" id="IPR029000">
    <property type="entry name" value="Cyclophilin-like_dom_sf"/>
</dbReference>
<keyword evidence="3" id="KW-1133">Transmembrane helix</keyword>
<comment type="function">
    <text evidence="1">PPIases accelerate the folding of proteins. It catalyzes the cis-trans isomerization of proline imidic peptide bonds in oligopeptides.</text>
</comment>
<feature type="transmembrane region" description="Helical" evidence="3">
    <location>
        <begin position="31"/>
        <end position="52"/>
    </location>
</feature>